<evidence type="ECO:0000256" key="1">
    <source>
        <dbReference type="ARBA" id="ARBA00004651"/>
    </source>
</evidence>
<feature type="domain" description="ABC3 transporter permease C-terminal" evidence="8">
    <location>
        <begin position="298"/>
        <end position="423"/>
    </location>
</feature>
<dbReference type="RefSeq" id="WP_118165862.1">
    <property type="nucleotide sequence ID" value="NZ_NAKJ01000009.1"/>
</dbReference>
<dbReference type="InterPro" id="IPR003838">
    <property type="entry name" value="ABC3_permease_C"/>
</dbReference>
<feature type="transmembrane region" description="Helical" evidence="7">
    <location>
        <begin position="16"/>
        <end position="34"/>
    </location>
</feature>
<dbReference type="Pfam" id="PF02687">
    <property type="entry name" value="FtsX"/>
    <property type="match status" value="1"/>
</dbReference>
<evidence type="ECO:0000313" key="10">
    <source>
        <dbReference type="Proteomes" id="UP000284361"/>
    </source>
</evidence>
<accession>A0A414FN10</accession>
<keyword evidence="5 7" id="KW-0472">Membrane</keyword>
<comment type="caution">
    <text evidence="9">The sequence shown here is derived from an EMBL/GenBank/DDBJ whole genome shotgun (WGS) entry which is preliminary data.</text>
</comment>
<keyword evidence="2" id="KW-1003">Cell membrane</keyword>
<feature type="transmembrane region" description="Helical" evidence="7">
    <location>
        <begin position="297"/>
        <end position="318"/>
    </location>
</feature>
<evidence type="ECO:0000259" key="8">
    <source>
        <dbReference type="Pfam" id="PF02687"/>
    </source>
</evidence>
<dbReference type="Proteomes" id="UP000284361">
    <property type="component" value="Unassembled WGS sequence"/>
</dbReference>
<dbReference type="AlphaFoldDB" id="A0A414FN10"/>
<reference evidence="9 10" key="1">
    <citation type="submission" date="2018-08" db="EMBL/GenBank/DDBJ databases">
        <title>A genome reference for cultivated species of the human gut microbiota.</title>
        <authorList>
            <person name="Zou Y."/>
            <person name="Xue W."/>
            <person name="Luo G."/>
        </authorList>
    </citation>
    <scope>NUCLEOTIDE SEQUENCE [LARGE SCALE GENOMIC DNA]</scope>
    <source>
        <strain evidence="9 10">AM31-10</strain>
    </source>
</reference>
<keyword evidence="4 7" id="KW-1133">Transmembrane helix</keyword>
<feature type="transmembrane region" description="Helical" evidence="7">
    <location>
        <begin position="391"/>
        <end position="414"/>
    </location>
</feature>
<proteinExistence type="inferred from homology"/>
<name>A0A414FN10_9BACT</name>
<evidence type="ECO:0000256" key="4">
    <source>
        <dbReference type="ARBA" id="ARBA00022989"/>
    </source>
</evidence>
<protein>
    <recommendedName>
        <fullName evidence="8">ABC3 transporter permease C-terminal domain-containing protein</fullName>
    </recommendedName>
</protein>
<keyword evidence="3 7" id="KW-0812">Transmembrane</keyword>
<dbReference type="InterPro" id="IPR050250">
    <property type="entry name" value="Macrolide_Exporter_MacB"/>
</dbReference>
<sequence>MWKLILKNLWSRRRRNGWLLAELILVAILSWYIFDPVMVVTYERHLPLGYDADRLCMVSVGMLPQEAPGYEPQAADSASLMQTYLNLVDRARQHPDVEQATPVLSFVYPGAMGNGTSSFIAEGDSVAHTALFIEFLPHTHFFETYGFQSGKGSMSAAQLSDWDNGDYYIMTEDLLEGMFRTHIYRNQRCWKVNGTDTCYTAVKGTVKSCKYLSNKRPVPIVFMPLQNPDIRSSLDNMRIVVRLKEGVRMERFLHDFRSWMLRQLRIGNLYARELQSYDEINAAREFSDSTVLYRRSLSIALFFLVNLCLGVIGTFWMQTRTRREEVGVMLSYGATPHRIRLLLLGEGTALTTLATFIGCFIYLQYAFSEGLNTGSSLMEAVTPSWVDNFGLHFFFVSLMVYVILLLVVWIGIYIPARRISSISPTEALRDE</sequence>
<evidence type="ECO:0000256" key="7">
    <source>
        <dbReference type="SAM" id="Phobius"/>
    </source>
</evidence>
<dbReference type="GO" id="GO:0022857">
    <property type="term" value="F:transmembrane transporter activity"/>
    <property type="evidence" value="ECO:0007669"/>
    <property type="project" value="TreeGrafter"/>
</dbReference>
<evidence type="ECO:0000256" key="3">
    <source>
        <dbReference type="ARBA" id="ARBA00022692"/>
    </source>
</evidence>
<feature type="transmembrane region" description="Helical" evidence="7">
    <location>
        <begin position="339"/>
        <end position="363"/>
    </location>
</feature>
<evidence type="ECO:0000256" key="6">
    <source>
        <dbReference type="ARBA" id="ARBA00038076"/>
    </source>
</evidence>
<comment type="similarity">
    <text evidence="6">Belongs to the ABC-4 integral membrane protein family.</text>
</comment>
<dbReference type="PANTHER" id="PTHR30572:SF4">
    <property type="entry name" value="ABC TRANSPORTER PERMEASE YTRF"/>
    <property type="match status" value="1"/>
</dbReference>
<evidence type="ECO:0000256" key="5">
    <source>
        <dbReference type="ARBA" id="ARBA00023136"/>
    </source>
</evidence>
<evidence type="ECO:0000313" key="9">
    <source>
        <dbReference type="EMBL" id="RHD50322.1"/>
    </source>
</evidence>
<dbReference type="PANTHER" id="PTHR30572">
    <property type="entry name" value="MEMBRANE COMPONENT OF TRANSPORTER-RELATED"/>
    <property type="match status" value="1"/>
</dbReference>
<dbReference type="EMBL" id="QSJG01000034">
    <property type="protein sequence ID" value="RHD50322.1"/>
    <property type="molecule type" value="Genomic_DNA"/>
</dbReference>
<evidence type="ECO:0000256" key="2">
    <source>
        <dbReference type="ARBA" id="ARBA00022475"/>
    </source>
</evidence>
<comment type="subcellular location">
    <subcellularLocation>
        <location evidence="1">Cell membrane</location>
        <topology evidence="1">Multi-pass membrane protein</topology>
    </subcellularLocation>
</comment>
<organism evidence="9 10">
    <name type="scientific">Phocaeicola plebeius</name>
    <dbReference type="NCBI Taxonomy" id="310297"/>
    <lineage>
        <taxon>Bacteria</taxon>
        <taxon>Pseudomonadati</taxon>
        <taxon>Bacteroidota</taxon>
        <taxon>Bacteroidia</taxon>
        <taxon>Bacteroidales</taxon>
        <taxon>Bacteroidaceae</taxon>
        <taxon>Phocaeicola</taxon>
    </lineage>
</organism>
<dbReference type="GO" id="GO:0005886">
    <property type="term" value="C:plasma membrane"/>
    <property type="evidence" value="ECO:0007669"/>
    <property type="project" value="UniProtKB-SubCell"/>
</dbReference>
<gene>
    <name evidence="9" type="ORF">DW789_13185</name>
</gene>